<feature type="transmembrane region" description="Helical" evidence="1">
    <location>
        <begin position="300"/>
        <end position="317"/>
    </location>
</feature>
<evidence type="ECO:0000256" key="1">
    <source>
        <dbReference type="SAM" id="Phobius"/>
    </source>
</evidence>
<keyword evidence="1" id="KW-0812">Transmembrane</keyword>
<evidence type="ECO:0000313" key="2">
    <source>
        <dbReference type="EMBL" id="KAB3534063.1"/>
    </source>
</evidence>
<proteinExistence type="predicted"/>
<evidence type="ECO:0000313" key="3">
    <source>
        <dbReference type="Proteomes" id="UP000432715"/>
    </source>
</evidence>
<keyword evidence="3" id="KW-1185">Reference proteome</keyword>
<protein>
    <recommendedName>
        <fullName evidence="4">Type II secretion system protein GspF domain-containing protein</fullName>
    </recommendedName>
</protein>
<organism evidence="2 3">
    <name type="scientific">Alkaliphilus pronyensis</name>
    <dbReference type="NCBI Taxonomy" id="1482732"/>
    <lineage>
        <taxon>Bacteria</taxon>
        <taxon>Bacillati</taxon>
        <taxon>Bacillota</taxon>
        <taxon>Clostridia</taxon>
        <taxon>Peptostreptococcales</taxon>
        <taxon>Natronincolaceae</taxon>
        <taxon>Alkaliphilus</taxon>
    </lineage>
</organism>
<comment type="caution">
    <text evidence="2">The sequence shown here is derived from an EMBL/GenBank/DDBJ whole genome shotgun (WGS) entry which is preliminary data.</text>
</comment>
<evidence type="ECO:0008006" key="4">
    <source>
        <dbReference type="Google" id="ProtNLM"/>
    </source>
</evidence>
<accession>A0A6I0FA72</accession>
<feature type="transmembrane region" description="Helical" evidence="1">
    <location>
        <begin position="120"/>
        <end position="137"/>
    </location>
</feature>
<feature type="transmembrane region" description="Helical" evidence="1">
    <location>
        <begin position="12"/>
        <end position="43"/>
    </location>
</feature>
<sequence length="328" mass="38057">MKNGKEIINMLVLYRIIIIMAMFFSLFKLGGMLLNVEVASLLLPVKKTDKRVKNYSEILKEQRRREILRSKPSISENIKKKIVLTIELSGMDVTLNRFLKYSIGFSSIGIIAGYVLRNPIMMIILGLLSSAIPYIYIQNKAKVKFQLINQLLPSVMGNIIAQFLQESDIVTAVIKKLDQIPEPLNKYFNSFVNEVQVLNVDTIKALEHLEEKIDNYYFKEFIKLAIQTEKQGQQLKYTMVTIPEDMRDLQQVQGDFDLVRKKYNREFIATLIFFPLNLLILRFGYKGYYDLLVYDYRGKITLGAIAIILIVVSYKMYHDNKPVKVELD</sequence>
<dbReference type="EMBL" id="WBZC01000034">
    <property type="protein sequence ID" value="KAB3534063.1"/>
    <property type="molecule type" value="Genomic_DNA"/>
</dbReference>
<name>A0A6I0FA72_9FIRM</name>
<reference evidence="2 3" key="1">
    <citation type="submission" date="2019-10" db="EMBL/GenBank/DDBJ databases">
        <title>Alkaliphilus serpentinus sp. nov. and Alkaliphilus pronyensis sp. nov., two novel anaerobic alkaliphilic species isolated from the serpentinized-hosted hydrothermal field of the Prony Bay (New Caledonia).</title>
        <authorList>
            <person name="Postec A."/>
        </authorList>
    </citation>
    <scope>NUCLEOTIDE SEQUENCE [LARGE SCALE GENOMIC DNA]</scope>
    <source>
        <strain evidence="2 3">LacV</strain>
    </source>
</reference>
<keyword evidence="1" id="KW-0472">Membrane</keyword>
<feature type="transmembrane region" description="Helical" evidence="1">
    <location>
        <begin position="267"/>
        <end position="285"/>
    </location>
</feature>
<gene>
    <name evidence="2" type="ORF">F8154_09865</name>
</gene>
<keyword evidence="1" id="KW-1133">Transmembrane helix</keyword>
<dbReference type="AlphaFoldDB" id="A0A6I0FA72"/>
<dbReference type="Proteomes" id="UP000432715">
    <property type="component" value="Unassembled WGS sequence"/>
</dbReference>